<gene>
    <name evidence="2" type="ORF">GALL_286790</name>
</gene>
<evidence type="ECO:0000313" key="2">
    <source>
        <dbReference type="EMBL" id="OIQ89415.1"/>
    </source>
</evidence>
<evidence type="ECO:0000256" key="1">
    <source>
        <dbReference type="SAM" id="Phobius"/>
    </source>
</evidence>
<feature type="transmembrane region" description="Helical" evidence="1">
    <location>
        <begin position="172"/>
        <end position="190"/>
    </location>
</feature>
<proteinExistence type="predicted"/>
<comment type="caution">
    <text evidence="2">The sequence shown here is derived from an EMBL/GenBank/DDBJ whole genome shotgun (WGS) entry which is preliminary data.</text>
</comment>
<organism evidence="2">
    <name type="scientific">mine drainage metagenome</name>
    <dbReference type="NCBI Taxonomy" id="410659"/>
    <lineage>
        <taxon>unclassified sequences</taxon>
        <taxon>metagenomes</taxon>
        <taxon>ecological metagenomes</taxon>
    </lineage>
</organism>
<feature type="transmembrane region" description="Helical" evidence="1">
    <location>
        <begin position="196"/>
        <end position="214"/>
    </location>
</feature>
<keyword evidence="1" id="KW-0812">Transmembrane</keyword>
<dbReference type="Pfam" id="PF20334">
    <property type="entry name" value="DUF6629"/>
    <property type="match status" value="1"/>
</dbReference>
<protein>
    <submittedName>
        <fullName evidence="2">Uncharacterized protein</fullName>
    </submittedName>
</protein>
<keyword evidence="1" id="KW-0472">Membrane</keyword>
<sequence>MCFSATVSYSAAAVLVPTGLYAVQQARRSRSPYWTWGLIPVFFGLQQAFEGRVWQELDAGNVHAAVPFALGFHFFSHFLWLWWLGLSSYVVEPGNIRRMVIGGCTIFGAFAGTLVFSVMLSHPEWMNIAIREHSIVYKFSVPYRDSIHLPITPAALYALTTLVPLFLSSHRLIKIFGLLVALSSVLASAIYGYAYISVWCFFAALISLYLVYMVRSLVAKSKPITV</sequence>
<feature type="transmembrane region" description="Helical" evidence="1">
    <location>
        <begin position="98"/>
        <end position="120"/>
    </location>
</feature>
<dbReference type="AlphaFoldDB" id="A0A1J5RBL2"/>
<dbReference type="InterPro" id="IPR046737">
    <property type="entry name" value="DUF6629"/>
</dbReference>
<dbReference type="EMBL" id="MLJW01000331">
    <property type="protein sequence ID" value="OIQ89415.1"/>
    <property type="molecule type" value="Genomic_DNA"/>
</dbReference>
<name>A0A1J5RBL2_9ZZZZ</name>
<accession>A0A1J5RBL2</accession>
<feature type="transmembrane region" description="Helical" evidence="1">
    <location>
        <begin position="64"/>
        <end position="86"/>
    </location>
</feature>
<keyword evidence="1" id="KW-1133">Transmembrane helix</keyword>
<feature type="transmembrane region" description="Helical" evidence="1">
    <location>
        <begin position="147"/>
        <end position="167"/>
    </location>
</feature>
<reference evidence="2" key="1">
    <citation type="submission" date="2016-10" db="EMBL/GenBank/DDBJ databases">
        <title>Sequence of Gallionella enrichment culture.</title>
        <authorList>
            <person name="Poehlein A."/>
            <person name="Muehling M."/>
            <person name="Daniel R."/>
        </authorList>
    </citation>
    <scope>NUCLEOTIDE SEQUENCE</scope>
</reference>